<dbReference type="GO" id="GO:0030435">
    <property type="term" value="P:sporulation resulting in formation of a cellular spore"/>
    <property type="evidence" value="ECO:0007669"/>
    <property type="project" value="UniProtKB-KW"/>
</dbReference>
<dbReference type="GO" id="GO:0006265">
    <property type="term" value="P:DNA topological change"/>
    <property type="evidence" value="ECO:0007669"/>
    <property type="project" value="InterPro"/>
</dbReference>
<dbReference type="Pfam" id="PF00269">
    <property type="entry name" value="SASP"/>
    <property type="match status" value="1"/>
</dbReference>
<dbReference type="RefSeq" id="WP_249319821.1">
    <property type="nucleotide sequence ID" value="NZ_JACRSN010000013.1"/>
</dbReference>
<dbReference type="InterPro" id="IPR001448">
    <property type="entry name" value="SASP_alpha/beta-type"/>
</dbReference>
<comment type="function">
    <text evidence="1">SASP are bound to spore DNA. They are double-stranded DNA-binding proteins that cause DNA to change to an a-like conformation. They protect the DNA backbone from chemical and enzymatic cleavage and are thus involved in dormant spore's high resistance to UV light.</text>
</comment>
<comment type="similarity">
    <text evidence="2">Belongs to the alpha/beta-type SASP family.</text>
</comment>
<dbReference type="InterPro" id="IPR050847">
    <property type="entry name" value="SASP_DNA-binding"/>
</dbReference>
<dbReference type="GO" id="GO:0003690">
    <property type="term" value="F:double-stranded DNA binding"/>
    <property type="evidence" value="ECO:0007669"/>
    <property type="project" value="InterPro"/>
</dbReference>
<reference evidence="5" key="1">
    <citation type="submission" date="2020-08" db="EMBL/GenBank/DDBJ databases">
        <title>Genome public.</title>
        <authorList>
            <person name="Liu C."/>
            <person name="Sun Q."/>
        </authorList>
    </citation>
    <scope>NUCLEOTIDE SEQUENCE</scope>
    <source>
        <strain evidence="5">NSJ-40</strain>
    </source>
</reference>
<dbReference type="Gene3D" id="6.10.10.80">
    <property type="entry name" value="Small, acid-soluble spore protein, alpha/beta type-like"/>
    <property type="match status" value="1"/>
</dbReference>
<evidence type="ECO:0000256" key="4">
    <source>
        <dbReference type="ARBA" id="ARBA00023125"/>
    </source>
</evidence>
<sequence length="62" mass="6863">MSNKNVVPEAREALNKFKMEAANEVGVNLKQGYNGDLTSKQAGSVGGQMVKKMIEQYEKNMK</sequence>
<keyword evidence="6" id="KW-1185">Reference proteome</keyword>
<evidence type="ECO:0000256" key="3">
    <source>
        <dbReference type="ARBA" id="ARBA00022969"/>
    </source>
</evidence>
<evidence type="ECO:0000256" key="2">
    <source>
        <dbReference type="ARBA" id="ARBA00005442"/>
    </source>
</evidence>
<keyword evidence="3" id="KW-0749">Sporulation</keyword>
<comment type="caution">
    <text evidence="5">The sequence shown here is derived from an EMBL/GenBank/DDBJ whole genome shotgun (WGS) entry which is preliminary data.</text>
</comment>
<gene>
    <name evidence="5" type="ORF">IAG03_09175</name>
</gene>
<dbReference type="InterPro" id="IPR018126">
    <property type="entry name" value="SASP_alpha/beta-type_CS"/>
</dbReference>
<organism evidence="5 6">
    <name type="scientific">Yeguia hominis</name>
    <dbReference type="NCBI Taxonomy" id="2763662"/>
    <lineage>
        <taxon>Bacteria</taxon>
        <taxon>Bacillati</taxon>
        <taxon>Bacillota</taxon>
        <taxon>Clostridia</taxon>
        <taxon>Eubacteriales</taxon>
        <taxon>Yeguiaceae</taxon>
        <taxon>Yeguia</taxon>
    </lineage>
</organism>
<dbReference type="InterPro" id="IPR038300">
    <property type="entry name" value="SASP_sf_alpha/beta"/>
</dbReference>
<name>A0A926DA88_9FIRM</name>
<evidence type="ECO:0000313" key="5">
    <source>
        <dbReference type="EMBL" id="MBC8534159.1"/>
    </source>
</evidence>
<keyword evidence="4" id="KW-0238">DNA-binding</keyword>
<dbReference type="PANTHER" id="PTHR36107">
    <property type="entry name" value="SMALL, ACID-SOLUBLE SPORE PROTEIN A"/>
    <property type="match status" value="1"/>
</dbReference>
<proteinExistence type="inferred from homology"/>
<accession>A0A926DA88</accession>
<dbReference type="Proteomes" id="UP000651482">
    <property type="component" value="Unassembled WGS sequence"/>
</dbReference>
<dbReference type="AlphaFoldDB" id="A0A926DA88"/>
<evidence type="ECO:0000256" key="1">
    <source>
        <dbReference type="ARBA" id="ARBA00003863"/>
    </source>
</evidence>
<dbReference type="EMBL" id="JACRSN010000013">
    <property type="protein sequence ID" value="MBC8534159.1"/>
    <property type="molecule type" value="Genomic_DNA"/>
</dbReference>
<evidence type="ECO:0000313" key="6">
    <source>
        <dbReference type="Proteomes" id="UP000651482"/>
    </source>
</evidence>
<dbReference type="PANTHER" id="PTHR36107:SF1">
    <property type="entry name" value="SMALL, ACID-SOLUBLE SPORE PROTEIN A"/>
    <property type="match status" value="1"/>
</dbReference>
<protein>
    <submittedName>
        <fullName evidence="5">Alpha/beta-type small acid-soluble spore protein</fullName>
    </submittedName>
</protein>
<dbReference type="PROSITE" id="PS00684">
    <property type="entry name" value="SASP_2"/>
    <property type="match status" value="1"/>
</dbReference>